<evidence type="ECO:0000313" key="6">
    <source>
        <dbReference type="Proteomes" id="UP000664369"/>
    </source>
</evidence>
<comment type="caution">
    <text evidence="5">The sequence shown here is derived from an EMBL/GenBank/DDBJ whole genome shotgun (WGS) entry which is preliminary data.</text>
</comment>
<dbReference type="SMART" id="SM00028">
    <property type="entry name" value="TPR"/>
    <property type="match status" value="4"/>
</dbReference>
<dbReference type="EMBL" id="JAGETZ010000001">
    <property type="protein sequence ID" value="MBO2008171.1"/>
    <property type="molecule type" value="Genomic_DNA"/>
</dbReference>
<name>A0ABS3QAA1_9BACT</name>
<dbReference type="Pfam" id="PF13432">
    <property type="entry name" value="TPR_16"/>
    <property type="match status" value="1"/>
</dbReference>
<evidence type="ECO:0000313" key="5">
    <source>
        <dbReference type="EMBL" id="MBO2008171.1"/>
    </source>
</evidence>
<dbReference type="InterPro" id="IPR011990">
    <property type="entry name" value="TPR-like_helical_dom_sf"/>
</dbReference>
<sequence>MKKLLFLLWSASIGVAAAQTSGNPAQRDLVEQGVRLYDDGKYDEAVTKYQQALATDPADEVANSELALTYNALHRYAEAAAVCEKLLKTNPEIAGSVYVTYGNSLDGQKKVKQALQAYDDGLRHHPNYYALYYNKGIAQAGSGEAAGAISSFQQSVLRNPNHASSHMSLGLVQSRTDARIPSILALARFLVLEPGSQRATQRLPVLDKEMMAGVTQTGEQAITISLSEKAVKDAGRKREIPDNFGQAELVLAAAGAQNLGEDGQAVSSMERFSKQLTVLCEDLAELSAKKPTGFTWGYYVPYFVELEKKGYVPALTYLIHSSQTDAPEVQQWLVAHPNEVAVFREWSKNYLWPKPLK</sequence>
<dbReference type="PANTHER" id="PTHR44943:SF8">
    <property type="entry name" value="TPR REPEAT-CONTAINING PROTEIN MJ0263"/>
    <property type="match status" value="1"/>
</dbReference>
<dbReference type="InterPro" id="IPR019734">
    <property type="entry name" value="TPR_rpt"/>
</dbReference>
<dbReference type="Proteomes" id="UP000664369">
    <property type="component" value="Unassembled WGS sequence"/>
</dbReference>
<dbReference type="Gene3D" id="1.25.40.10">
    <property type="entry name" value="Tetratricopeptide repeat domain"/>
    <property type="match status" value="2"/>
</dbReference>
<dbReference type="RefSeq" id="WP_208173687.1">
    <property type="nucleotide sequence ID" value="NZ_JAGETZ010000001.1"/>
</dbReference>
<keyword evidence="6" id="KW-1185">Reference proteome</keyword>
<protein>
    <submittedName>
        <fullName evidence="5">Tetratricopeptide repeat protein</fullName>
    </submittedName>
</protein>
<feature type="signal peptide" evidence="4">
    <location>
        <begin position="1"/>
        <end position="18"/>
    </location>
</feature>
<keyword evidence="2 3" id="KW-0802">TPR repeat</keyword>
<feature type="chain" id="PRO_5045363426" evidence="4">
    <location>
        <begin position="19"/>
        <end position="357"/>
    </location>
</feature>
<keyword evidence="1" id="KW-0677">Repeat</keyword>
<evidence type="ECO:0000256" key="2">
    <source>
        <dbReference type="ARBA" id="ARBA00022803"/>
    </source>
</evidence>
<dbReference type="InterPro" id="IPR051685">
    <property type="entry name" value="Ycf3/AcsC/BcsC/TPR_MFPF"/>
</dbReference>
<keyword evidence="4" id="KW-0732">Signal</keyword>
<dbReference type="PROSITE" id="PS50005">
    <property type="entry name" value="TPR"/>
    <property type="match status" value="1"/>
</dbReference>
<proteinExistence type="predicted"/>
<dbReference type="SUPFAM" id="SSF48452">
    <property type="entry name" value="TPR-like"/>
    <property type="match status" value="1"/>
</dbReference>
<reference evidence="5 6" key="1">
    <citation type="submission" date="2021-03" db="EMBL/GenBank/DDBJ databases">
        <authorList>
            <person name="Kim M.K."/>
        </authorList>
    </citation>
    <scope>NUCLEOTIDE SEQUENCE [LARGE SCALE GENOMIC DNA]</scope>
    <source>
        <strain evidence="5 6">BT442</strain>
    </source>
</reference>
<evidence type="ECO:0000256" key="3">
    <source>
        <dbReference type="PROSITE-ProRule" id="PRU00339"/>
    </source>
</evidence>
<evidence type="ECO:0000256" key="4">
    <source>
        <dbReference type="SAM" id="SignalP"/>
    </source>
</evidence>
<accession>A0ABS3QAA1</accession>
<evidence type="ECO:0000256" key="1">
    <source>
        <dbReference type="ARBA" id="ARBA00022737"/>
    </source>
</evidence>
<organism evidence="5 6">
    <name type="scientific">Hymenobacter negativus</name>
    <dbReference type="NCBI Taxonomy" id="2795026"/>
    <lineage>
        <taxon>Bacteria</taxon>
        <taxon>Pseudomonadati</taxon>
        <taxon>Bacteroidota</taxon>
        <taxon>Cytophagia</taxon>
        <taxon>Cytophagales</taxon>
        <taxon>Hymenobacteraceae</taxon>
        <taxon>Hymenobacter</taxon>
    </lineage>
</organism>
<dbReference type="PANTHER" id="PTHR44943">
    <property type="entry name" value="CELLULOSE SYNTHASE OPERON PROTEIN C"/>
    <property type="match status" value="1"/>
</dbReference>
<dbReference type="Pfam" id="PF14559">
    <property type="entry name" value="TPR_19"/>
    <property type="match status" value="1"/>
</dbReference>
<feature type="repeat" description="TPR" evidence="3">
    <location>
        <begin position="26"/>
        <end position="59"/>
    </location>
</feature>
<gene>
    <name evidence="5" type="ORF">J4E00_03855</name>
</gene>